<feature type="domain" description="Alpha-L-arabinofuranosidase C-terminal" evidence="2">
    <location>
        <begin position="2"/>
        <end position="101"/>
    </location>
</feature>
<dbReference type="GO" id="GO:0046373">
    <property type="term" value="P:L-arabinose metabolic process"/>
    <property type="evidence" value="ECO:0007669"/>
    <property type="project" value="InterPro"/>
</dbReference>
<proteinExistence type="predicted"/>
<dbReference type="AlphaFoldDB" id="A0A520S308"/>
<name>A0A520S308_9GAMM</name>
<evidence type="ECO:0000259" key="2">
    <source>
        <dbReference type="Pfam" id="PF06964"/>
    </source>
</evidence>
<dbReference type="SUPFAM" id="SSF51011">
    <property type="entry name" value="Glycosyl hydrolase domain"/>
    <property type="match status" value="1"/>
</dbReference>
<dbReference type="GO" id="GO:0046556">
    <property type="term" value="F:alpha-L-arabinofuranosidase activity"/>
    <property type="evidence" value="ECO:0007669"/>
    <property type="project" value="InterPro"/>
</dbReference>
<dbReference type="InterPro" id="IPR013780">
    <property type="entry name" value="Glyco_hydro_b"/>
</dbReference>
<accession>A0A520S308</accession>
<dbReference type="InterPro" id="IPR010720">
    <property type="entry name" value="Alpha-L-AF_C"/>
</dbReference>
<gene>
    <name evidence="3" type="ORF">EVA68_03025</name>
</gene>
<comment type="subunit">
    <text evidence="1">Homohexamer; trimer of dimers.</text>
</comment>
<dbReference type="GO" id="GO:0000272">
    <property type="term" value="P:polysaccharide catabolic process"/>
    <property type="evidence" value="ECO:0007669"/>
    <property type="project" value="TreeGrafter"/>
</dbReference>
<organism evidence="3 4">
    <name type="scientific">OM182 bacterium</name>
    <dbReference type="NCBI Taxonomy" id="2510334"/>
    <lineage>
        <taxon>Bacteria</taxon>
        <taxon>Pseudomonadati</taxon>
        <taxon>Pseudomonadota</taxon>
        <taxon>Gammaproteobacteria</taxon>
        <taxon>OMG group</taxon>
        <taxon>OM182 clade</taxon>
    </lineage>
</organism>
<dbReference type="PANTHER" id="PTHR43576">
    <property type="entry name" value="ALPHA-L-ARABINOFURANOSIDASE C-RELATED"/>
    <property type="match status" value="1"/>
</dbReference>
<evidence type="ECO:0000256" key="1">
    <source>
        <dbReference type="ARBA" id="ARBA00011165"/>
    </source>
</evidence>
<protein>
    <recommendedName>
        <fullName evidence="2">Alpha-L-arabinofuranosidase C-terminal domain-containing protein</fullName>
    </recommendedName>
</protein>
<dbReference type="PANTHER" id="PTHR43576:SF3">
    <property type="entry name" value="ALPHA-L-ARABINOFURANOSIDASE C"/>
    <property type="match status" value="1"/>
</dbReference>
<dbReference type="Proteomes" id="UP000316199">
    <property type="component" value="Unassembled WGS sequence"/>
</dbReference>
<dbReference type="Gene3D" id="2.60.40.1180">
    <property type="entry name" value="Golgi alpha-mannosidase II"/>
    <property type="match status" value="1"/>
</dbReference>
<comment type="caution">
    <text evidence="3">The sequence shown here is derived from an EMBL/GenBank/DDBJ whole genome shotgun (WGS) entry which is preliminary data.</text>
</comment>
<dbReference type="Gene3D" id="3.20.20.80">
    <property type="entry name" value="Glycosidases"/>
    <property type="match status" value="1"/>
</dbReference>
<reference evidence="3 4" key="1">
    <citation type="submission" date="2019-02" db="EMBL/GenBank/DDBJ databases">
        <title>Prokaryotic population dynamics and viral predation in marine succession experiment using metagenomics: the confinement effect.</title>
        <authorList>
            <person name="Haro-Moreno J.M."/>
            <person name="Rodriguez-Valera F."/>
            <person name="Lopez-Perez M."/>
        </authorList>
    </citation>
    <scope>NUCLEOTIDE SEQUENCE [LARGE SCALE GENOMIC DNA]</scope>
    <source>
        <strain evidence="3">MED-G157</strain>
    </source>
</reference>
<evidence type="ECO:0000313" key="4">
    <source>
        <dbReference type="Proteomes" id="UP000316199"/>
    </source>
</evidence>
<dbReference type="EMBL" id="SHAG01000007">
    <property type="protein sequence ID" value="RZO76831.1"/>
    <property type="molecule type" value="Genomic_DNA"/>
</dbReference>
<sequence length="108" mass="11706">MRHADVVKIANLAQVGNAIAPLKTLGDEPLKYTTFHAFKLFSERKEGRPLHLGVSGNCFDTDEGPVTCMDASCIYSLDQANLSLFIINLSPIDKMSVIIDLLGLEVAG</sequence>
<evidence type="ECO:0000313" key="3">
    <source>
        <dbReference type="EMBL" id="RZO76831.1"/>
    </source>
</evidence>
<dbReference type="Pfam" id="PF06964">
    <property type="entry name" value="Alpha-L-AF_C"/>
    <property type="match status" value="1"/>
</dbReference>